<dbReference type="AlphaFoldDB" id="A0AAV5AE61"/>
<dbReference type="GO" id="GO:0015031">
    <property type="term" value="P:protein transport"/>
    <property type="evidence" value="ECO:0007669"/>
    <property type="project" value="UniProtKB-KW"/>
</dbReference>
<evidence type="ECO:0000259" key="11">
    <source>
        <dbReference type="PROSITE" id="PS50859"/>
    </source>
</evidence>
<organism evidence="13 14">
    <name type="scientific">Clathrus columnatus</name>
    <dbReference type="NCBI Taxonomy" id="1419009"/>
    <lineage>
        <taxon>Eukaryota</taxon>
        <taxon>Fungi</taxon>
        <taxon>Dikarya</taxon>
        <taxon>Basidiomycota</taxon>
        <taxon>Agaricomycotina</taxon>
        <taxon>Agaricomycetes</taxon>
        <taxon>Phallomycetidae</taxon>
        <taxon>Phallales</taxon>
        <taxon>Clathraceae</taxon>
        <taxon>Clathrus</taxon>
    </lineage>
</organism>
<dbReference type="InterPro" id="IPR051097">
    <property type="entry name" value="Synaptobrevin-like_transport"/>
</dbReference>
<feature type="transmembrane region" description="Helical" evidence="10">
    <location>
        <begin position="132"/>
        <end position="150"/>
    </location>
</feature>
<keyword evidence="6 10" id="KW-0472">Membrane</keyword>
<reference evidence="13" key="1">
    <citation type="submission" date="2021-10" db="EMBL/GenBank/DDBJ databases">
        <title>De novo Genome Assembly of Clathrus columnatus (Basidiomycota, Fungi) Using Illumina and Nanopore Sequence Data.</title>
        <authorList>
            <person name="Ogiso-Tanaka E."/>
            <person name="Itagaki H."/>
            <person name="Hosoya T."/>
            <person name="Hosaka K."/>
        </authorList>
    </citation>
    <scope>NUCLEOTIDE SEQUENCE</scope>
    <source>
        <strain evidence="13">MO-923</strain>
    </source>
</reference>
<evidence type="ECO:0000256" key="4">
    <source>
        <dbReference type="ARBA" id="ARBA00022927"/>
    </source>
</evidence>
<keyword evidence="14" id="KW-1185">Reference proteome</keyword>
<evidence type="ECO:0000256" key="7">
    <source>
        <dbReference type="ARBA" id="ARBA00026133"/>
    </source>
</evidence>
<keyword evidence="2" id="KW-0813">Transport</keyword>
<dbReference type="InterPro" id="IPR010908">
    <property type="entry name" value="Longin_dom"/>
</dbReference>
<keyword evidence="9" id="KW-0175">Coiled coil</keyword>
<proteinExistence type="inferred from homology"/>
<evidence type="ECO:0000313" key="14">
    <source>
        <dbReference type="Proteomes" id="UP001050691"/>
    </source>
</evidence>
<dbReference type="FunFam" id="1.20.5.110:FF:000004">
    <property type="entry name" value="Vesicle-associated membrane protein 7"/>
    <property type="match status" value="1"/>
</dbReference>
<evidence type="ECO:0000256" key="8">
    <source>
        <dbReference type="ARBA" id="ARBA00046280"/>
    </source>
</evidence>
<evidence type="ECO:0000256" key="6">
    <source>
        <dbReference type="ARBA" id="ARBA00023136"/>
    </source>
</evidence>
<dbReference type="PANTHER" id="PTHR21136:SF168">
    <property type="entry name" value="VESICLE-ASSOCIATED MEMBRANE PROTEIN 9"/>
    <property type="match status" value="1"/>
</dbReference>
<accession>A0AAV5AE61</accession>
<feature type="domain" description="Longin" evidence="11">
    <location>
        <begin position="1"/>
        <end position="44"/>
    </location>
</feature>
<dbReference type="PANTHER" id="PTHR21136">
    <property type="entry name" value="SNARE PROTEINS"/>
    <property type="match status" value="1"/>
</dbReference>
<evidence type="ECO:0000313" key="13">
    <source>
        <dbReference type="EMBL" id="GJJ12914.1"/>
    </source>
</evidence>
<dbReference type="GO" id="GO:0005737">
    <property type="term" value="C:cytoplasm"/>
    <property type="evidence" value="ECO:0007669"/>
    <property type="project" value="UniProtKB-ARBA"/>
</dbReference>
<evidence type="ECO:0000256" key="1">
    <source>
        <dbReference type="ARBA" id="ARBA00008025"/>
    </source>
</evidence>
<dbReference type="CDD" id="cd14824">
    <property type="entry name" value="Longin"/>
    <property type="match status" value="1"/>
</dbReference>
<dbReference type="GO" id="GO:0012505">
    <property type="term" value="C:endomembrane system"/>
    <property type="evidence" value="ECO:0007669"/>
    <property type="project" value="UniProtKB-SubCell"/>
</dbReference>
<evidence type="ECO:0000256" key="2">
    <source>
        <dbReference type="ARBA" id="ARBA00022448"/>
    </source>
</evidence>
<name>A0AAV5AE61_9AGAM</name>
<sequence>MADDALGRRVPFAFLLTLQRQFIAAHPTPPDSDHALQQSFGPVLSKLMTDFNAQQTPGGASSSQNADAIQQAQNELNQVKDIMVHNVEQILSRGERIELLVDKTDSMAGQSLAFRKGAKAARRKMFWKNQKILALSGAVTLMYARLVAAGA</sequence>
<dbReference type="PROSITE" id="PS50892">
    <property type="entry name" value="V_SNARE"/>
    <property type="match status" value="1"/>
</dbReference>
<keyword evidence="4" id="KW-0653">Protein transport</keyword>
<gene>
    <name evidence="13" type="ORF">Clacol_007161</name>
</gene>
<dbReference type="InterPro" id="IPR001388">
    <property type="entry name" value="Synaptobrevin-like"/>
</dbReference>
<evidence type="ECO:0000256" key="10">
    <source>
        <dbReference type="SAM" id="Phobius"/>
    </source>
</evidence>
<keyword evidence="5 10" id="KW-1133">Transmembrane helix</keyword>
<dbReference type="GO" id="GO:0016020">
    <property type="term" value="C:membrane"/>
    <property type="evidence" value="ECO:0007669"/>
    <property type="project" value="InterPro"/>
</dbReference>
<dbReference type="PRINTS" id="PR00219">
    <property type="entry name" value="SYNAPTOBREVN"/>
</dbReference>
<comment type="similarity">
    <text evidence="1">Belongs to the synaptobrevin family.</text>
</comment>
<dbReference type="PROSITE" id="PS50859">
    <property type="entry name" value="LONGIN"/>
    <property type="match status" value="1"/>
</dbReference>
<dbReference type="Gene3D" id="1.20.5.110">
    <property type="match status" value="1"/>
</dbReference>
<dbReference type="Pfam" id="PF00957">
    <property type="entry name" value="Synaptobrevin"/>
    <property type="match status" value="1"/>
</dbReference>
<keyword evidence="3 10" id="KW-0812">Transmembrane</keyword>
<comment type="caution">
    <text evidence="13">The sequence shown here is derived from an EMBL/GenBank/DDBJ whole genome shotgun (WGS) entry which is preliminary data.</text>
</comment>
<evidence type="ECO:0000259" key="12">
    <source>
        <dbReference type="PROSITE" id="PS50892"/>
    </source>
</evidence>
<comment type="subcellular location">
    <subcellularLocation>
        <location evidence="8">Endomembrane system</location>
        <topology evidence="8">Single-pass type IV membrane protein</topology>
    </subcellularLocation>
</comment>
<dbReference type="GO" id="GO:0016192">
    <property type="term" value="P:vesicle-mediated transport"/>
    <property type="evidence" value="ECO:0007669"/>
    <property type="project" value="InterPro"/>
</dbReference>
<dbReference type="Gene3D" id="3.30.450.50">
    <property type="entry name" value="Longin domain"/>
    <property type="match status" value="1"/>
</dbReference>
<dbReference type="Proteomes" id="UP001050691">
    <property type="component" value="Unassembled WGS sequence"/>
</dbReference>
<dbReference type="EMBL" id="BPWL01000008">
    <property type="protein sequence ID" value="GJJ12914.1"/>
    <property type="molecule type" value="Genomic_DNA"/>
</dbReference>
<protein>
    <recommendedName>
        <fullName evidence="7">Synaptobrevin homolog YKT6</fullName>
    </recommendedName>
</protein>
<dbReference type="InterPro" id="IPR042855">
    <property type="entry name" value="V_SNARE_CC"/>
</dbReference>
<dbReference type="SUPFAM" id="SSF58038">
    <property type="entry name" value="SNARE fusion complex"/>
    <property type="match status" value="1"/>
</dbReference>
<evidence type="ECO:0000256" key="9">
    <source>
        <dbReference type="PROSITE-ProRule" id="PRU00290"/>
    </source>
</evidence>
<evidence type="ECO:0000256" key="5">
    <source>
        <dbReference type="ARBA" id="ARBA00022989"/>
    </source>
</evidence>
<evidence type="ECO:0000256" key="3">
    <source>
        <dbReference type="ARBA" id="ARBA00022692"/>
    </source>
</evidence>
<feature type="domain" description="V-SNARE coiled-coil homology" evidence="12">
    <location>
        <begin position="68"/>
        <end position="128"/>
    </location>
</feature>